<sequence length="245" mass="26556">MTNPEGRAPFTDPGDQKPDPGAAPRQNSVSDQWNTLLKDERVQQARQVSKQYFGFFLGTLASPYRTMKAVGAEQALHAVITMALTALLSAFYFLAWFIKWDISPVFASGFLQPLLLSALGIAAAVGLAYAVLKIERVTFDPKLMIARFGTLLIPAVALLVLAILFLVVGLFSLSISLLVISFLFIFVALNTVLFQYQLSPSGGRVDTTYLIVIANAVTGYIFYKLISSVIVGAIGNFFGGSPFGM</sequence>
<accession>A0A917FJR2</accession>
<reference evidence="3" key="1">
    <citation type="journal article" date="2014" name="Int. J. Syst. Evol. Microbiol.">
        <title>Complete genome sequence of Corynebacterium casei LMG S-19264T (=DSM 44701T), isolated from a smear-ripened cheese.</title>
        <authorList>
            <consortium name="US DOE Joint Genome Institute (JGI-PGF)"/>
            <person name="Walter F."/>
            <person name="Albersmeier A."/>
            <person name="Kalinowski J."/>
            <person name="Ruckert C."/>
        </authorList>
    </citation>
    <scope>NUCLEOTIDE SEQUENCE</scope>
    <source>
        <strain evidence="3">CGMCC 1.16134</strain>
    </source>
</reference>
<gene>
    <name evidence="3" type="ORF">GCM10010912_31680</name>
</gene>
<keyword evidence="2" id="KW-1133">Transmembrane helix</keyword>
<evidence type="ECO:0000256" key="1">
    <source>
        <dbReference type="SAM" id="MobiDB-lite"/>
    </source>
</evidence>
<feature type="transmembrane region" description="Helical" evidence="2">
    <location>
        <begin position="110"/>
        <end position="132"/>
    </location>
</feature>
<comment type="caution">
    <text evidence="3">The sequence shown here is derived from an EMBL/GenBank/DDBJ whole genome shotgun (WGS) entry which is preliminary data.</text>
</comment>
<protein>
    <submittedName>
        <fullName evidence="3">Uncharacterized protein</fullName>
    </submittedName>
</protein>
<organism evidence="3 4">
    <name type="scientific">Paenibacillus albidus</name>
    <dbReference type="NCBI Taxonomy" id="2041023"/>
    <lineage>
        <taxon>Bacteria</taxon>
        <taxon>Bacillati</taxon>
        <taxon>Bacillota</taxon>
        <taxon>Bacilli</taxon>
        <taxon>Bacillales</taxon>
        <taxon>Paenibacillaceae</taxon>
        <taxon>Paenibacillus</taxon>
    </lineage>
</organism>
<feature type="region of interest" description="Disordered" evidence="1">
    <location>
        <begin position="1"/>
        <end position="29"/>
    </location>
</feature>
<proteinExistence type="predicted"/>
<evidence type="ECO:0000313" key="4">
    <source>
        <dbReference type="Proteomes" id="UP000637643"/>
    </source>
</evidence>
<dbReference type="AlphaFoldDB" id="A0A917FJR2"/>
<evidence type="ECO:0000313" key="3">
    <source>
        <dbReference type="EMBL" id="GGF84127.1"/>
    </source>
</evidence>
<dbReference type="Proteomes" id="UP000637643">
    <property type="component" value="Unassembled WGS sequence"/>
</dbReference>
<feature type="transmembrane region" description="Helical" evidence="2">
    <location>
        <begin position="144"/>
        <end position="167"/>
    </location>
</feature>
<name>A0A917FJR2_9BACL</name>
<dbReference type="RefSeq" id="WP_189026399.1">
    <property type="nucleotide sequence ID" value="NZ_BMKR01000011.1"/>
</dbReference>
<keyword evidence="4" id="KW-1185">Reference proteome</keyword>
<feature type="transmembrane region" description="Helical" evidence="2">
    <location>
        <begin position="173"/>
        <end position="196"/>
    </location>
</feature>
<reference evidence="3" key="2">
    <citation type="submission" date="2020-09" db="EMBL/GenBank/DDBJ databases">
        <authorList>
            <person name="Sun Q."/>
            <person name="Zhou Y."/>
        </authorList>
    </citation>
    <scope>NUCLEOTIDE SEQUENCE</scope>
    <source>
        <strain evidence="3">CGMCC 1.16134</strain>
    </source>
</reference>
<feature type="transmembrane region" description="Helical" evidence="2">
    <location>
        <begin position="75"/>
        <end position="98"/>
    </location>
</feature>
<feature type="transmembrane region" description="Helical" evidence="2">
    <location>
        <begin position="208"/>
        <end position="238"/>
    </location>
</feature>
<keyword evidence="2" id="KW-0812">Transmembrane</keyword>
<dbReference type="EMBL" id="BMKR01000011">
    <property type="protein sequence ID" value="GGF84127.1"/>
    <property type="molecule type" value="Genomic_DNA"/>
</dbReference>
<keyword evidence="2" id="KW-0472">Membrane</keyword>
<evidence type="ECO:0000256" key="2">
    <source>
        <dbReference type="SAM" id="Phobius"/>
    </source>
</evidence>